<reference evidence="2" key="2">
    <citation type="submission" date="2015-04" db="EMBL/GenBank/DDBJ databases">
        <title>Carnobacterium maltaromaticum LMA28 plasmids.</title>
        <authorList>
            <person name="Cailliez-Grimal C."/>
            <person name="Iskandar C."/>
        </authorList>
    </citation>
    <scope>NUCLEOTIDE SEQUENCE [LARGE SCALE GENOMIC DNA]</scope>
    <source>
        <strain evidence="2">LMA28</strain>
        <plasmid evidence="2">megaplasmid</plasmid>
    </source>
</reference>
<keyword evidence="2" id="KW-0614">Plasmid</keyword>
<evidence type="ECO:0000259" key="1">
    <source>
        <dbReference type="Pfam" id="PF01656"/>
    </source>
</evidence>
<dbReference type="EMBL" id="LN846931">
    <property type="protein sequence ID" value="CRI06664.1"/>
    <property type="molecule type" value="Genomic_DNA"/>
</dbReference>
<proteinExistence type="predicted"/>
<name>A0A1Z5AYS2_CARML</name>
<gene>
    <name evidence="2" type="ORF">BN424_mp0122</name>
</gene>
<dbReference type="InterPro" id="IPR002586">
    <property type="entry name" value="CobQ/CobB/MinD/ParA_Nub-bd_dom"/>
</dbReference>
<dbReference type="GeneID" id="83607591"/>
<dbReference type="InterPro" id="IPR027417">
    <property type="entry name" value="P-loop_NTPase"/>
</dbReference>
<dbReference type="Pfam" id="PF01656">
    <property type="entry name" value="CbiA"/>
    <property type="match status" value="1"/>
</dbReference>
<accession>A0A1Z5AYS2</accession>
<dbReference type="PANTHER" id="PTHR13696">
    <property type="entry name" value="P-LOOP CONTAINING NUCLEOSIDE TRIPHOSPHATE HYDROLASE"/>
    <property type="match status" value="1"/>
</dbReference>
<dbReference type="AlphaFoldDB" id="A0A1Z5AYS2"/>
<dbReference type="CDD" id="cd02042">
    <property type="entry name" value="ParAB_family"/>
    <property type="match status" value="1"/>
</dbReference>
<feature type="domain" description="CobQ/CobB/MinD/ParA nucleotide binding" evidence="1">
    <location>
        <begin position="5"/>
        <end position="270"/>
    </location>
</feature>
<dbReference type="PANTHER" id="PTHR13696:SF52">
    <property type="entry name" value="PARA FAMILY PROTEIN CT_582"/>
    <property type="match status" value="1"/>
</dbReference>
<dbReference type="InterPro" id="IPR050678">
    <property type="entry name" value="DNA_Partitioning_ATPase"/>
</dbReference>
<dbReference type="SUPFAM" id="SSF52540">
    <property type="entry name" value="P-loop containing nucleoside triphosphate hydrolases"/>
    <property type="match status" value="1"/>
</dbReference>
<reference evidence="2" key="1">
    <citation type="submission" date="2015-04" db="EMBL/GenBank/DDBJ databases">
        <title>Carnobacterium maltaromaticum LMA28 complete chromosome sequence.</title>
        <authorList>
            <person name="Borges F."/>
            <person name="Cailliez-Grimal C."/>
        </authorList>
    </citation>
    <scope>NUCLEOTIDE SEQUENCE [LARGE SCALE GENOMIC DNA]</scope>
    <source>
        <strain evidence="2">LMA28</strain>
        <plasmid evidence="2">megaplasmid</plasmid>
    </source>
</reference>
<protein>
    <submittedName>
        <fullName evidence="2">Putative partition protein/ATPase</fullName>
    </submittedName>
</protein>
<dbReference type="Gene3D" id="3.40.50.300">
    <property type="entry name" value="P-loop containing nucleotide triphosphate hydrolases"/>
    <property type="match status" value="1"/>
</dbReference>
<organism evidence="2">
    <name type="scientific">Carnobacterium maltaromaticum</name>
    <name type="common">Carnobacterium piscicola</name>
    <dbReference type="NCBI Taxonomy" id="2751"/>
    <lineage>
        <taxon>Bacteria</taxon>
        <taxon>Bacillati</taxon>
        <taxon>Bacillota</taxon>
        <taxon>Bacilli</taxon>
        <taxon>Lactobacillales</taxon>
        <taxon>Carnobacteriaceae</taxon>
        <taxon>Carnobacterium</taxon>
    </lineage>
</organism>
<sequence>MAVGITVAANKGGVGKTLITLNLTGALRKSFPNARILVVDTDAQGNTTKSFRVKLKNDQNTIYDVFMGTATVEEAIVTTYDNQIDVLPANADNNYLEFDKMEVFRDTILEWFISLIKKFKDNISELMTLEGLKKKMNKNIDPSSNYFNALEGAFDKVEHDYDFIIFDTPPELKQVTSSVLSIADVVLVPYEPDLNGVDGVTHLISRVNTLKDKYNPSLRIGGVLANKVYNTNLHAKMINAMMKYTNRNNYHYFDSEIPRSITFADKLVRNGMPITMSAPENKFSQNFYKLLNEMNQLGLLSKEGNVLEIPNQLYNDKEEE</sequence>
<dbReference type="RefSeq" id="WP_034558399.1">
    <property type="nucleotide sequence ID" value="NZ_BJOJ01000056.1"/>
</dbReference>
<evidence type="ECO:0000313" key="2">
    <source>
        <dbReference type="EMBL" id="CRI06664.1"/>
    </source>
</evidence>
<geneLocation type="plasmid" evidence="2">
    <name>megaplasmid</name>
</geneLocation>